<comment type="subcellular location">
    <subcellularLocation>
        <location evidence="1">Nucleus</location>
    </subcellularLocation>
</comment>
<dbReference type="InterPro" id="IPR051236">
    <property type="entry name" value="HAT_RTT109-like"/>
</dbReference>
<evidence type="ECO:0000256" key="1">
    <source>
        <dbReference type="ARBA" id="ARBA00004123"/>
    </source>
</evidence>
<evidence type="ECO:0000256" key="8">
    <source>
        <dbReference type="ARBA" id="ARBA00023242"/>
    </source>
</evidence>
<keyword evidence="7" id="KW-0804">Transcription</keyword>
<dbReference type="Proteomes" id="UP000837801">
    <property type="component" value="Unassembled WGS sequence"/>
</dbReference>
<dbReference type="Pfam" id="PF08214">
    <property type="entry name" value="HAT_KAT11"/>
    <property type="match status" value="1"/>
</dbReference>
<evidence type="ECO:0000256" key="4">
    <source>
        <dbReference type="ARBA" id="ARBA00022763"/>
    </source>
</evidence>
<gene>
    <name evidence="10" type="ORF">CLIB1423_18S02366</name>
</gene>
<reference evidence="10" key="1">
    <citation type="submission" date="2022-03" db="EMBL/GenBank/DDBJ databases">
        <authorList>
            <person name="Legras J.-L."/>
            <person name="Devillers H."/>
            <person name="Grondin C."/>
        </authorList>
    </citation>
    <scope>NUCLEOTIDE SEQUENCE</scope>
    <source>
        <strain evidence="10">CLIB 1423</strain>
    </source>
</reference>
<comment type="catalytic activity">
    <reaction evidence="9">
        <text>L-lysyl-[histone] + acetyl-CoA = N(6)-acetyl-L-lysyl-[histone] + CoA + H(+)</text>
        <dbReference type="Rhea" id="RHEA:21992"/>
        <dbReference type="Rhea" id="RHEA-COMP:9845"/>
        <dbReference type="Rhea" id="RHEA-COMP:11338"/>
        <dbReference type="ChEBI" id="CHEBI:15378"/>
        <dbReference type="ChEBI" id="CHEBI:29969"/>
        <dbReference type="ChEBI" id="CHEBI:57287"/>
        <dbReference type="ChEBI" id="CHEBI:57288"/>
        <dbReference type="ChEBI" id="CHEBI:61930"/>
        <dbReference type="EC" id="2.3.1.48"/>
    </reaction>
    <physiologicalReaction direction="left-to-right" evidence="9">
        <dbReference type="Rhea" id="RHEA:21993"/>
    </physiologicalReaction>
</comment>
<dbReference type="GO" id="GO:0006355">
    <property type="term" value="P:regulation of DNA-templated transcription"/>
    <property type="evidence" value="ECO:0007669"/>
    <property type="project" value="InterPro"/>
</dbReference>
<proteinExistence type="predicted"/>
<evidence type="ECO:0000256" key="6">
    <source>
        <dbReference type="ARBA" id="ARBA00023015"/>
    </source>
</evidence>
<dbReference type="InterPro" id="IPR013178">
    <property type="entry name" value="Histone_AcTrfase_Rtt109/CBP"/>
</dbReference>
<keyword evidence="8" id="KW-0539">Nucleus</keyword>
<dbReference type="InterPro" id="IPR016849">
    <property type="entry name" value="Rtt109"/>
</dbReference>
<dbReference type="OrthoDB" id="3361892at2759"/>
<evidence type="ECO:0000256" key="2">
    <source>
        <dbReference type="ARBA" id="ARBA00013184"/>
    </source>
</evidence>
<keyword evidence="3" id="KW-0808">Transferase</keyword>
<comment type="caution">
    <text evidence="10">The sequence shown here is derived from an EMBL/GenBank/DDBJ whole genome shotgun (WGS) entry which is preliminary data.</text>
</comment>
<dbReference type="EMBL" id="CAKXYY010000018">
    <property type="protein sequence ID" value="CAH2354728.1"/>
    <property type="molecule type" value="Genomic_DNA"/>
</dbReference>
<accession>A0A9P0QTK1</accession>
<protein>
    <recommendedName>
        <fullName evidence="2">histone acetyltransferase</fullName>
        <ecNumber evidence="2">2.3.1.48</ecNumber>
    </recommendedName>
</protein>
<dbReference type="GO" id="GO:0032931">
    <property type="term" value="F:histone H3K56 acetyltransferase activity"/>
    <property type="evidence" value="ECO:0007669"/>
    <property type="project" value="TreeGrafter"/>
</dbReference>
<evidence type="ECO:0000256" key="3">
    <source>
        <dbReference type="ARBA" id="ARBA00022679"/>
    </source>
</evidence>
<keyword evidence="4" id="KW-0227">DNA damage</keyword>
<dbReference type="AlphaFoldDB" id="A0A9P0QTK1"/>
<evidence type="ECO:0000313" key="11">
    <source>
        <dbReference type="Proteomes" id="UP000837801"/>
    </source>
</evidence>
<keyword evidence="5" id="KW-0007">Acetylation</keyword>
<dbReference type="EC" id="2.3.1.48" evidence="2"/>
<evidence type="ECO:0000256" key="9">
    <source>
        <dbReference type="ARBA" id="ARBA00048940"/>
    </source>
</evidence>
<dbReference type="PANTHER" id="PTHR31571:SF2">
    <property type="entry name" value="HISTONE ACETYLTRANSFERASE RTT109"/>
    <property type="match status" value="1"/>
</dbReference>
<dbReference type="PANTHER" id="PTHR31571">
    <property type="entry name" value="ALTERED INHERITANCE OF MITOCHONDRIA PROTEIN 6"/>
    <property type="match status" value="1"/>
</dbReference>
<dbReference type="PROSITE" id="PS51728">
    <property type="entry name" value="RTT109_HAT"/>
    <property type="match status" value="1"/>
</dbReference>
<dbReference type="GO" id="GO:0005634">
    <property type="term" value="C:nucleus"/>
    <property type="evidence" value="ECO:0007669"/>
    <property type="project" value="UniProtKB-SubCell"/>
</dbReference>
<organism evidence="10 11">
    <name type="scientific">[Candida] railenensis</name>
    <dbReference type="NCBI Taxonomy" id="45579"/>
    <lineage>
        <taxon>Eukaryota</taxon>
        <taxon>Fungi</taxon>
        <taxon>Dikarya</taxon>
        <taxon>Ascomycota</taxon>
        <taxon>Saccharomycotina</taxon>
        <taxon>Pichiomycetes</taxon>
        <taxon>Debaryomycetaceae</taxon>
        <taxon>Kurtzmaniella</taxon>
    </lineage>
</organism>
<keyword evidence="11" id="KW-1185">Reference proteome</keyword>
<evidence type="ECO:0000313" key="10">
    <source>
        <dbReference type="EMBL" id="CAH2354728.1"/>
    </source>
</evidence>
<name>A0A9P0QTK1_9ASCO</name>
<keyword evidence="6" id="KW-0805">Transcription regulation</keyword>
<evidence type="ECO:0000256" key="7">
    <source>
        <dbReference type="ARBA" id="ARBA00023163"/>
    </source>
</evidence>
<dbReference type="GO" id="GO:0006974">
    <property type="term" value="P:DNA damage response"/>
    <property type="evidence" value="ECO:0007669"/>
    <property type="project" value="UniProtKB-KW"/>
</dbReference>
<sequence length="464" mass="53038">MSLNTIVESCLPSHSTFKVLHFQSKAKQCKNLFLYDASSQNKPTCTLKIKHFFSLVDASNYVLLGIEINIYLTLFKSHTDQHIFVAKADTTGFKSLKSLGVKAGEIISCFLHFLLSIDINESYGKEVTLSKKTKSWEGKKVSRDDSIESGDSHTVKALLKAAYRISKDSFYYQRVKSYKLRKEYSQEQKEIRNRAKRTGIKFVEPIYNHISLFTRAEKQYLFPESFRNPFKHIVDGKQLLSWWLKIINQVLHDFNFKTNQNLKWNCKLSIPGSDDDATKKFHTNLQDFDGITWSNGSIFNKKDAAGIAVFEIPLFPDDPKGRFLEHLVVEGRHRTTNSKQFWEELGIRQEFRLGNLVGIIGCTTEDQLSKSQRIISSHISFADYKRLMNLVKGEDYSNDESKLLIKTQIPELLNEIGANCLSTVKGTRKHSETITTATTKPASVVPSVNNLTGLIKRKKKKIES</sequence>
<evidence type="ECO:0000256" key="5">
    <source>
        <dbReference type="ARBA" id="ARBA00022990"/>
    </source>
</evidence>
<dbReference type="SMART" id="SM01250">
    <property type="entry name" value="KAT11"/>
    <property type="match status" value="1"/>
</dbReference>